<comment type="caution">
    <text evidence="2">The sequence shown here is derived from an EMBL/GenBank/DDBJ whole genome shotgun (WGS) entry which is preliminary data.</text>
</comment>
<dbReference type="EMBL" id="JBHFFA010000007">
    <property type="protein sequence ID" value="KAL2612629.1"/>
    <property type="molecule type" value="Genomic_DNA"/>
</dbReference>
<gene>
    <name evidence="2" type="ORF">R1flu_024321</name>
</gene>
<organism evidence="2 3">
    <name type="scientific">Riccia fluitans</name>
    <dbReference type="NCBI Taxonomy" id="41844"/>
    <lineage>
        <taxon>Eukaryota</taxon>
        <taxon>Viridiplantae</taxon>
        <taxon>Streptophyta</taxon>
        <taxon>Embryophyta</taxon>
        <taxon>Marchantiophyta</taxon>
        <taxon>Marchantiopsida</taxon>
        <taxon>Marchantiidae</taxon>
        <taxon>Marchantiales</taxon>
        <taxon>Ricciaceae</taxon>
        <taxon>Riccia</taxon>
    </lineage>
</organism>
<keyword evidence="1" id="KW-0175">Coiled coil</keyword>
<reference evidence="2 3" key="1">
    <citation type="submission" date="2024-09" db="EMBL/GenBank/DDBJ databases">
        <title>Chromosome-scale assembly of Riccia fluitans.</title>
        <authorList>
            <person name="Paukszto L."/>
            <person name="Sawicki J."/>
            <person name="Karawczyk K."/>
            <person name="Piernik-Szablinska J."/>
            <person name="Szczecinska M."/>
            <person name="Mazdziarz M."/>
        </authorList>
    </citation>
    <scope>NUCLEOTIDE SEQUENCE [LARGE SCALE GENOMIC DNA]</scope>
    <source>
        <strain evidence="2">Rf_01</strain>
        <tissue evidence="2">Aerial parts of the thallus</tissue>
    </source>
</reference>
<evidence type="ECO:0000313" key="2">
    <source>
        <dbReference type="EMBL" id="KAL2612629.1"/>
    </source>
</evidence>
<feature type="coiled-coil region" evidence="1">
    <location>
        <begin position="78"/>
        <end position="123"/>
    </location>
</feature>
<dbReference type="AlphaFoldDB" id="A0ABD1XV17"/>
<evidence type="ECO:0000256" key="1">
    <source>
        <dbReference type="SAM" id="Coils"/>
    </source>
</evidence>
<accession>A0ABD1XV17</accession>
<proteinExistence type="predicted"/>
<sequence length="259" mass="28620">MRIDLDDSKVQLSMATSVVEQISALSRALVDSAKRGTAAGNDEESVLVQTNLELFSANRSLLERELQLQHYQEKAIENAILREEVEAELEAVQECLREKDNELISVQEALAQKEAELKEVLARWDAREKELERFGEELVKEAKALTALRSFLQEGSESSSSQDAIATDVLDLEVAKLEAESTLCALQSLADLSQQLVDNSVGEEMEDYNVSSTTEDADYVVEGLKGQLVEKETALELTKNALDELTRLTEVLVCEAGIA</sequence>
<protein>
    <submittedName>
        <fullName evidence="2">Uncharacterized protein</fullName>
    </submittedName>
</protein>
<evidence type="ECO:0000313" key="3">
    <source>
        <dbReference type="Proteomes" id="UP001605036"/>
    </source>
</evidence>
<keyword evidence="3" id="KW-1185">Reference proteome</keyword>
<dbReference type="Proteomes" id="UP001605036">
    <property type="component" value="Unassembled WGS sequence"/>
</dbReference>
<name>A0ABD1XV17_9MARC</name>